<protein>
    <submittedName>
        <fullName evidence="2">CRAL TRIO domain containing protein</fullName>
    </submittedName>
</protein>
<accession>A0A482VAF2</accession>
<dbReference type="AlphaFoldDB" id="A0A482VAF2"/>
<dbReference type="SUPFAM" id="SSF52087">
    <property type="entry name" value="CRAL/TRIO domain"/>
    <property type="match status" value="1"/>
</dbReference>
<dbReference type="Pfam" id="PF00650">
    <property type="entry name" value="CRAL_TRIO"/>
    <property type="match status" value="1"/>
</dbReference>
<evidence type="ECO:0000313" key="3">
    <source>
        <dbReference type="Proteomes" id="UP000292052"/>
    </source>
</evidence>
<proteinExistence type="predicted"/>
<dbReference type="OrthoDB" id="1434354at2759"/>
<dbReference type="InterPro" id="IPR036273">
    <property type="entry name" value="CRAL/TRIO_N_dom_sf"/>
</dbReference>
<keyword evidence="3" id="KW-1185">Reference proteome</keyword>
<evidence type="ECO:0000313" key="2">
    <source>
        <dbReference type="EMBL" id="RZB40160.1"/>
    </source>
</evidence>
<dbReference type="InterPro" id="IPR001251">
    <property type="entry name" value="CRAL-TRIO_dom"/>
</dbReference>
<dbReference type="PROSITE" id="PS50191">
    <property type="entry name" value="CRAL_TRIO"/>
    <property type="match status" value="1"/>
</dbReference>
<dbReference type="GO" id="GO:1902936">
    <property type="term" value="F:phosphatidylinositol bisphosphate binding"/>
    <property type="evidence" value="ECO:0007669"/>
    <property type="project" value="TreeGrafter"/>
</dbReference>
<dbReference type="PANTHER" id="PTHR10174">
    <property type="entry name" value="ALPHA-TOCOPHEROL TRANSFER PROTEIN-RELATED"/>
    <property type="match status" value="1"/>
</dbReference>
<name>A0A482VAF2_ASBVE</name>
<reference evidence="2 3" key="1">
    <citation type="submission" date="2017-03" db="EMBL/GenBank/DDBJ databases">
        <title>Genome of the blue death feigning beetle - Asbolus verrucosus.</title>
        <authorList>
            <person name="Rider S.D."/>
        </authorList>
    </citation>
    <scope>NUCLEOTIDE SEQUENCE [LARGE SCALE GENOMIC DNA]</scope>
    <source>
        <strain evidence="2">Butters</strain>
        <tissue evidence="2">Head and leg muscle</tissue>
    </source>
</reference>
<dbReference type="PRINTS" id="PR00180">
    <property type="entry name" value="CRETINALDHBP"/>
</dbReference>
<dbReference type="SUPFAM" id="SSF46938">
    <property type="entry name" value="CRAL/TRIO N-terminal domain"/>
    <property type="match status" value="1"/>
</dbReference>
<dbReference type="Gene3D" id="3.40.525.10">
    <property type="entry name" value="CRAL-TRIO lipid binding domain"/>
    <property type="match status" value="1"/>
</dbReference>
<comment type="caution">
    <text evidence="2">The sequence shown here is derived from an EMBL/GenBank/DDBJ whole genome shotgun (WGS) entry which is preliminary data.</text>
</comment>
<dbReference type="GO" id="GO:0016020">
    <property type="term" value="C:membrane"/>
    <property type="evidence" value="ECO:0007669"/>
    <property type="project" value="TreeGrafter"/>
</dbReference>
<sequence>MPPKYEFRAEDIIQQGRIQQENLERLRSLCIAQNMPPMSDEQLILFLLSCDDRVEFARNTIAAYFKCKKNAPELFYNRNIDAEGLKQILDICEAALLPVRTQDNDAIVFGRLKNTSFTKYDFGGLVKLGAMIAELPLHKNPPDGVVGVMDFKGISLRHLVKMKPSIVRTILRYVQEGFPCKLKQVHVLNSVSFIDKIIRLLKPFVKKELLELIEFHQPNIDMNDFFERFLPADCVPEDYGGTLPSLEILSLDTYQEMRDMERFYRDEEEQIKSFVL</sequence>
<dbReference type="InterPro" id="IPR036865">
    <property type="entry name" value="CRAL-TRIO_dom_sf"/>
</dbReference>
<dbReference type="EMBL" id="QDEB01121807">
    <property type="protein sequence ID" value="RZB40160.1"/>
    <property type="molecule type" value="Genomic_DNA"/>
</dbReference>
<dbReference type="SMART" id="SM00516">
    <property type="entry name" value="SEC14"/>
    <property type="match status" value="1"/>
</dbReference>
<organism evidence="2 3">
    <name type="scientific">Asbolus verrucosus</name>
    <name type="common">Desert ironclad beetle</name>
    <dbReference type="NCBI Taxonomy" id="1661398"/>
    <lineage>
        <taxon>Eukaryota</taxon>
        <taxon>Metazoa</taxon>
        <taxon>Ecdysozoa</taxon>
        <taxon>Arthropoda</taxon>
        <taxon>Hexapoda</taxon>
        <taxon>Insecta</taxon>
        <taxon>Pterygota</taxon>
        <taxon>Neoptera</taxon>
        <taxon>Endopterygota</taxon>
        <taxon>Coleoptera</taxon>
        <taxon>Polyphaga</taxon>
        <taxon>Cucujiformia</taxon>
        <taxon>Tenebrionidae</taxon>
        <taxon>Pimeliinae</taxon>
        <taxon>Asbolus</taxon>
    </lineage>
</organism>
<gene>
    <name evidence="2" type="ORF">BDFB_009185</name>
</gene>
<evidence type="ECO:0000259" key="1">
    <source>
        <dbReference type="PROSITE" id="PS50191"/>
    </source>
</evidence>
<dbReference type="CDD" id="cd00170">
    <property type="entry name" value="SEC14"/>
    <property type="match status" value="1"/>
</dbReference>
<feature type="domain" description="CRAL-TRIO" evidence="1">
    <location>
        <begin position="148"/>
        <end position="247"/>
    </location>
</feature>
<dbReference type="Proteomes" id="UP000292052">
    <property type="component" value="Unassembled WGS sequence"/>
</dbReference>
<dbReference type="PANTHER" id="PTHR10174:SF213">
    <property type="entry name" value="CRAL-TRIO DOMAIN-CONTAINING PROTEIN"/>
    <property type="match status" value="1"/>
</dbReference>